<protein>
    <submittedName>
        <fullName evidence="1">Uncharacterized protein</fullName>
    </submittedName>
</protein>
<dbReference type="Proteomes" id="UP001469553">
    <property type="component" value="Unassembled WGS sequence"/>
</dbReference>
<evidence type="ECO:0000313" key="2">
    <source>
        <dbReference type="Proteomes" id="UP001469553"/>
    </source>
</evidence>
<dbReference type="EMBL" id="JAHRIP010034526">
    <property type="protein sequence ID" value="MEQ2293816.1"/>
    <property type="molecule type" value="Genomic_DNA"/>
</dbReference>
<reference evidence="1 2" key="1">
    <citation type="submission" date="2021-06" db="EMBL/GenBank/DDBJ databases">
        <authorList>
            <person name="Palmer J.M."/>
        </authorList>
    </citation>
    <scope>NUCLEOTIDE SEQUENCE [LARGE SCALE GENOMIC DNA]</scope>
    <source>
        <strain evidence="1 2">AS_MEX2019</strain>
        <tissue evidence="1">Muscle</tissue>
    </source>
</reference>
<accession>A0ABV0YJC4</accession>
<gene>
    <name evidence="1" type="ORF">AMECASPLE_037391</name>
</gene>
<proteinExistence type="predicted"/>
<keyword evidence="2" id="KW-1185">Reference proteome</keyword>
<sequence>IFCDIRERKSLLKIQKHTTQFHREPGGQEVGLALDKLSQDDAETHRRNNYAHLSLSKP</sequence>
<organism evidence="1 2">
    <name type="scientific">Ameca splendens</name>
    <dbReference type="NCBI Taxonomy" id="208324"/>
    <lineage>
        <taxon>Eukaryota</taxon>
        <taxon>Metazoa</taxon>
        <taxon>Chordata</taxon>
        <taxon>Craniata</taxon>
        <taxon>Vertebrata</taxon>
        <taxon>Euteleostomi</taxon>
        <taxon>Actinopterygii</taxon>
        <taxon>Neopterygii</taxon>
        <taxon>Teleostei</taxon>
        <taxon>Neoteleostei</taxon>
        <taxon>Acanthomorphata</taxon>
        <taxon>Ovalentaria</taxon>
        <taxon>Atherinomorphae</taxon>
        <taxon>Cyprinodontiformes</taxon>
        <taxon>Goodeidae</taxon>
        <taxon>Ameca</taxon>
    </lineage>
</organism>
<name>A0ABV0YJC4_9TELE</name>
<feature type="non-terminal residue" evidence="1">
    <location>
        <position position="1"/>
    </location>
</feature>
<comment type="caution">
    <text evidence="1">The sequence shown here is derived from an EMBL/GenBank/DDBJ whole genome shotgun (WGS) entry which is preliminary data.</text>
</comment>
<evidence type="ECO:0000313" key="1">
    <source>
        <dbReference type="EMBL" id="MEQ2293816.1"/>
    </source>
</evidence>